<dbReference type="InterPro" id="IPR036388">
    <property type="entry name" value="WH-like_DNA-bd_sf"/>
</dbReference>
<proteinExistence type="predicted"/>
<name>A0A5N3P9G3_9HYPH</name>
<dbReference type="SMART" id="SM00345">
    <property type="entry name" value="HTH_GNTR"/>
    <property type="match status" value="1"/>
</dbReference>
<dbReference type="SUPFAM" id="SSF46785">
    <property type="entry name" value="Winged helix' DNA-binding domain"/>
    <property type="match status" value="1"/>
</dbReference>
<sequence length="355" mass="38101">MTHNNSTVANADCDSPIERSNGETILVGLAGSLDRTLPVPLGVQLRGLIEFGIALGELPSGVRLPSVRELAERAGIAPMTVATVYRELRESGLIESKPGAGTYVGDGHSSDGLRSSAMRKLQRRIDGLFNEAEQLGLAPSLVASLVNARAARGRSSLRPLRIVMVGNFIDTTQQYVDCIRGHLGGGDTIVATTVSAIEKAVSEPLPYDLCVTLAHRRGEVENLLPAGIPVVGLSFIPAEETRALLAVIDPMARIGIVSIFPEFMALMKPGVLRFTPHVSDAEVRLVTAPDLKEFLLGLDVLVYASGAEPILKDLPSGRQAIEFRYVPDPHAIRQTLIPALERLRTEAVTKEEKPS</sequence>
<dbReference type="AlphaFoldDB" id="A0A5N3P9G3"/>
<accession>A0A5N3P9G3</accession>
<keyword evidence="6" id="KW-1185">Reference proteome</keyword>
<dbReference type="GO" id="GO:0003677">
    <property type="term" value="F:DNA binding"/>
    <property type="evidence" value="ECO:0007669"/>
    <property type="project" value="UniProtKB-KW"/>
</dbReference>
<dbReference type="CDD" id="cd07377">
    <property type="entry name" value="WHTH_GntR"/>
    <property type="match status" value="1"/>
</dbReference>
<dbReference type="InterPro" id="IPR000524">
    <property type="entry name" value="Tscrpt_reg_HTH_GntR"/>
</dbReference>
<dbReference type="OrthoDB" id="7173258at2"/>
<dbReference type="Gene3D" id="1.10.10.10">
    <property type="entry name" value="Winged helix-like DNA-binding domain superfamily/Winged helix DNA-binding domain"/>
    <property type="match status" value="1"/>
</dbReference>
<evidence type="ECO:0000313" key="6">
    <source>
        <dbReference type="Proteomes" id="UP000325684"/>
    </source>
</evidence>
<dbReference type="PANTHER" id="PTHR38445:SF7">
    <property type="entry name" value="GNTR-FAMILY TRANSCRIPTIONAL REGULATOR"/>
    <property type="match status" value="1"/>
</dbReference>
<evidence type="ECO:0000313" key="5">
    <source>
        <dbReference type="EMBL" id="KAB0266379.1"/>
    </source>
</evidence>
<protein>
    <submittedName>
        <fullName evidence="5">GntR family transcriptional regulator</fullName>
    </submittedName>
</protein>
<evidence type="ECO:0000256" key="1">
    <source>
        <dbReference type="ARBA" id="ARBA00023015"/>
    </source>
</evidence>
<dbReference type="Pfam" id="PF00392">
    <property type="entry name" value="GntR"/>
    <property type="match status" value="1"/>
</dbReference>
<comment type="caution">
    <text evidence="5">The sequence shown here is derived from an EMBL/GenBank/DDBJ whole genome shotgun (WGS) entry which is preliminary data.</text>
</comment>
<organism evidence="5 6">
    <name type="scientific">Microvirga brassicacearum</name>
    <dbReference type="NCBI Taxonomy" id="2580413"/>
    <lineage>
        <taxon>Bacteria</taxon>
        <taxon>Pseudomonadati</taxon>
        <taxon>Pseudomonadota</taxon>
        <taxon>Alphaproteobacteria</taxon>
        <taxon>Hyphomicrobiales</taxon>
        <taxon>Methylobacteriaceae</taxon>
        <taxon>Microvirga</taxon>
    </lineage>
</organism>
<keyword evidence="1" id="KW-0805">Transcription regulation</keyword>
<reference evidence="5 6" key="1">
    <citation type="journal article" date="2019" name="Microorganisms">
        <title>Genome Insights into the Novel Species Microvirga brassicacearum, a Rapeseed Endophyte with Biotechnological Potential.</title>
        <authorList>
            <person name="Jimenez-Gomez A."/>
            <person name="Saati-Santamaria Z."/>
            <person name="Igual J.M."/>
            <person name="Rivas R."/>
            <person name="Mateos P.F."/>
            <person name="Garcia-Fraile P."/>
        </authorList>
    </citation>
    <scope>NUCLEOTIDE SEQUENCE [LARGE SCALE GENOMIC DNA]</scope>
    <source>
        <strain evidence="5 6">CDVBN77</strain>
    </source>
</reference>
<evidence type="ECO:0000256" key="3">
    <source>
        <dbReference type="ARBA" id="ARBA00023163"/>
    </source>
</evidence>
<keyword evidence="2" id="KW-0238">DNA-binding</keyword>
<dbReference type="RefSeq" id="WP_150945279.1">
    <property type="nucleotide sequence ID" value="NZ_VCMV01000021.1"/>
</dbReference>
<dbReference type="PANTHER" id="PTHR38445">
    <property type="entry name" value="HTH-TYPE TRANSCRIPTIONAL REPRESSOR YTRA"/>
    <property type="match status" value="1"/>
</dbReference>
<dbReference type="PROSITE" id="PS50949">
    <property type="entry name" value="HTH_GNTR"/>
    <property type="match status" value="1"/>
</dbReference>
<evidence type="ECO:0000256" key="2">
    <source>
        <dbReference type="ARBA" id="ARBA00023125"/>
    </source>
</evidence>
<gene>
    <name evidence="5" type="ORF">FEZ63_13485</name>
</gene>
<dbReference type="InterPro" id="IPR036390">
    <property type="entry name" value="WH_DNA-bd_sf"/>
</dbReference>
<evidence type="ECO:0000259" key="4">
    <source>
        <dbReference type="PROSITE" id="PS50949"/>
    </source>
</evidence>
<feature type="domain" description="HTH gntR-type" evidence="4">
    <location>
        <begin position="39"/>
        <end position="107"/>
    </location>
</feature>
<dbReference type="Proteomes" id="UP000325684">
    <property type="component" value="Unassembled WGS sequence"/>
</dbReference>
<dbReference type="EMBL" id="VCMV01000021">
    <property type="protein sequence ID" value="KAB0266379.1"/>
    <property type="molecule type" value="Genomic_DNA"/>
</dbReference>
<keyword evidence="3" id="KW-0804">Transcription</keyword>
<dbReference type="GO" id="GO:0003700">
    <property type="term" value="F:DNA-binding transcription factor activity"/>
    <property type="evidence" value="ECO:0007669"/>
    <property type="project" value="InterPro"/>
</dbReference>